<feature type="transmembrane region" description="Helical" evidence="1">
    <location>
        <begin position="381"/>
        <end position="407"/>
    </location>
</feature>
<feature type="transmembrane region" description="Helical" evidence="1">
    <location>
        <begin position="80"/>
        <end position="100"/>
    </location>
</feature>
<feature type="transmembrane region" description="Helical" evidence="1">
    <location>
        <begin position="220"/>
        <end position="244"/>
    </location>
</feature>
<keyword evidence="1" id="KW-0472">Membrane</keyword>
<feature type="transmembrane region" description="Helical" evidence="1">
    <location>
        <begin position="295"/>
        <end position="317"/>
    </location>
</feature>
<proteinExistence type="predicted"/>
<accession>A0ABV5VU50</accession>
<dbReference type="EMBL" id="JBHMAG010000007">
    <property type="protein sequence ID" value="MFB9751783.1"/>
    <property type="molecule type" value="Genomic_DNA"/>
</dbReference>
<keyword evidence="1" id="KW-0812">Transmembrane</keyword>
<dbReference type="Pfam" id="PF07670">
    <property type="entry name" value="Gate"/>
    <property type="match status" value="1"/>
</dbReference>
<keyword evidence="1" id="KW-1133">Transmembrane helix</keyword>
<dbReference type="InterPro" id="IPR011642">
    <property type="entry name" value="Gate_dom"/>
</dbReference>
<protein>
    <submittedName>
        <fullName evidence="3">Sporulation integral membrane protein YlbJ</fullName>
    </submittedName>
</protein>
<dbReference type="Proteomes" id="UP001589619">
    <property type="component" value="Unassembled WGS sequence"/>
</dbReference>
<sequence length="419" mass="44623">MSASRPWTTAWTAAGLLAVAALMLLYPAPSLTAALRGLSIWWDILFPALVPFFVIAELLLGFGIVHFFGTLLDPMMRPLFRVPGIGGFVMAMGLASGYPVGAKLTAQLWEQRLLGRDEGERLVAFTTTSDPIFLIGAVSVGFFHDVGLAVVLAAAHYGTSVIIGLLMRFHGHRPPAPQPTARHEASLLRRAMQAMHRARLQDSRTFGEMLRDAIQSSLKLIMVVGGLVVFFCVVLEVLTLSHIMNGFYTAVNSLLHIAGVPSALSQAVVNGMFEVTLGAKSAAGAGAELALVSKVAIAAFILSWSGLSVHAQVVSLLNRTDLRYAPFGLARLAHGIMAAAAVYALWEPLSPARAALAQSAPALARTLDADGGGLYPSAFPALLSLSALLFVSMLILIVLLYAVYAGLRPFARILSRLRS</sequence>
<dbReference type="NCBIfam" id="TIGR02871">
    <property type="entry name" value="spore_ylbJ"/>
    <property type="match status" value="1"/>
</dbReference>
<evidence type="ECO:0000313" key="4">
    <source>
        <dbReference type="Proteomes" id="UP001589619"/>
    </source>
</evidence>
<dbReference type="InterPro" id="IPR014226">
    <property type="entry name" value="Spore_IM_YlbJ"/>
</dbReference>
<evidence type="ECO:0000256" key="1">
    <source>
        <dbReference type="SAM" id="Phobius"/>
    </source>
</evidence>
<feature type="transmembrane region" description="Helical" evidence="1">
    <location>
        <begin position="146"/>
        <end position="167"/>
    </location>
</feature>
<gene>
    <name evidence="3" type="primary">ylbJ</name>
    <name evidence="3" type="ORF">ACFFNY_09385</name>
</gene>
<name>A0ABV5VU50_9BACL</name>
<evidence type="ECO:0000259" key="2">
    <source>
        <dbReference type="Pfam" id="PF07670"/>
    </source>
</evidence>
<feature type="transmembrane region" description="Helical" evidence="1">
    <location>
        <begin position="329"/>
        <end position="346"/>
    </location>
</feature>
<feature type="transmembrane region" description="Helical" evidence="1">
    <location>
        <begin position="44"/>
        <end position="68"/>
    </location>
</feature>
<evidence type="ECO:0000313" key="3">
    <source>
        <dbReference type="EMBL" id="MFB9751783.1"/>
    </source>
</evidence>
<feature type="domain" description="Nucleoside transporter/FeoB GTPase Gate" evidence="2">
    <location>
        <begin position="45"/>
        <end position="114"/>
    </location>
</feature>
<dbReference type="RefSeq" id="WP_344912645.1">
    <property type="nucleotide sequence ID" value="NZ_BAAAYO010000010.1"/>
</dbReference>
<organism evidence="3 4">
    <name type="scientific">Paenibacillus hodogayensis</name>
    <dbReference type="NCBI Taxonomy" id="279208"/>
    <lineage>
        <taxon>Bacteria</taxon>
        <taxon>Bacillati</taxon>
        <taxon>Bacillota</taxon>
        <taxon>Bacilli</taxon>
        <taxon>Bacillales</taxon>
        <taxon>Paenibacillaceae</taxon>
        <taxon>Paenibacillus</taxon>
    </lineage>
</organism>
<comment type="caution">
    <text evidence="3">The sequence shown here is derived from an EMBL/GenBank/DDBJ whole genome shotgun (WGS) entry which is preliminary data.</text>
</comment>
<keyword evidence="4" id="KW-1185">Reference proteome</keyword>
<reference evidence="3 4" key="1">
    <citation type="submission" date="2024-09" db="EMBL/GenBank/DDBJ databases">
        <authorList>
            <person name="Sun Q."/>
            <person name="Mori K."/>
        </authorList>
    </citation>
    <scope>NUCLEOTIDE SEQUENCE [LARGE SCALE GENOMIC DNA]</scope>
    <source>
        <strain evidence="3 4">JCM 12520</strain>
    </source>
</reference>